<sequence>MYIGSPKEQTPATTGEDQNNSSAETSPPDEGANVEVATPSSRKTVEISFWCIMAPLISQNLRTNVSALAQKLDSPNIDYAITKSAGTYLLGVDPNRVKTLNINGRGVKLFIPEWILRENILSQNQCQCGIKEAADIRDITNRIPLAVPGRQELDFNRSHDCKRFAMSRRWGKRDRSPPAP</sequence>
<evidence type="ECO:0000313" key="3">
    <source>
        <dbReference type="Proteomes" id="UP000001631"/>
    </source>
</evidence>
<dbReference type="InParanoid" id="C0NJ07"/>
<dbReference type="VEuPathDB" id="FungiDB:I7I50_06679"/>
<evidence type="ECO:0000313" key="2">
    <source>
        <dbReference type="EMBL" id="EEH07848.1"/>
    </source>
</evidence>
<protein>
    <submittedName>
        <fullName evidence="2">Uncharacterized protein</fullName>
    </submittedName>
</protein>
<dbReference type="HOGENOM" id="CLU_128281_0_0_1"/>
<feature type="region of interest" description="Disordered" evidence="1">
    <location>
        <begin position="1"/>
        <end position="39"/>
    </location>
</feature>
<dbReference type="Proteomes" id="UP000001631">
    <property type="component" value="Unassembled WGS sequence"/>
</dbReference>
<name>C0NJ07_AJECG</name>
<dbReference type="EMBL" id="GG663366">
    <property type="protein sequence ID" value="EEH07848.1"/>
    <property type="molecule type" value="Genomic_DNA"/>
</dbReference>
<reference evidence="2" key="1">
    <citation type="submission" date="2009-02" db="EMBL/GenBank/DDBJ databases">
        <title>The Genome Sequence of Ajellomyces capsulatus strain G186AR.</title>
        <authorList>
            <consortium name="The Broad Institute Genome Sequencing Platform"/>
            <person name="Champion M."/>
            <person name="Cuomo C."/>
            <person name="Ma L.-J."/>
            <person name="Henn M.R."/>
            <person name="Sil A."/>
            <person name="Goldman B."/>
            <person name="Young S.K."/>
            <person name="Kodira C.D."/>
            <person name="Zeng Q."/>
            <person name="Koehrsen M."/>
            <person name="Alvarado L."/>
            <person name="Berlin A."/>
            <person name="Borenstein D."/>
            <person name="Chen Z."/>
            <person name="Engels R."/>
            <person name="Freedman E."/>
            <person name="Gellesch M."/>
            <person name="Goldberg J."/>
            <person name="Griggs A."/>
            <person name="Gujja S."/>
            <person name="Heiman D."/>
            <person name="Hepburn T."/>
            <person name="Howarth C."/>
            <person name="Jen D."/>
            <person name="Larson L."/>
            <person name="Lewis B."/>
            <person name="Mehta T."/>
            <person name="Park D."/>
            <person name="Pearson M."/>
            <person name="Roberts A."/>
            <person name="Saif S."/>
            <person name="Shea T."/>
            <person name="Shenoy N."/>
            <person name="Sisk P."/>
            <person name="Stolte C."/>
            <person name="Sykes S."/>
            <person name="Walk T."/>
            <person name="White J."/>
            <person name="Yandava C."/>
            <person name="Klein B."/>
            <person name="McEwen J.G."/>
            <person name="Puccia R."/>
            <person name="Goldman G.H."/>
            <person name="Felipe M.S."/>
            <person name="Nino-Vega G."/>
            <person name="San-Blas G."/>
            <person name="Taylor J."/>
            <person name="Mendoza L."/>
            <person name="Galagan J."/>
            <person name="Nusbaum C."/>
            <person name="Birren B."/>
        </authorList>
    </citation>
    <scope>NUCLEOTIDE SEQUENCE</scope>
    <source>
        <strain evidence="2">G186AR</strain>
    </source>
</reference>
<gene>
    <name evidence="2" type="ORF">HCBG_03137</name>
</gene>
<accession>C0NJ07</accession>
<feature type="compositionally biased region" description="Polar residues" evidence="1">
    <location>
        <begin position="7"/>
        <end position="25"/>
    </location>
</feature>
<dbReference type="AlphaFoldDB" id="C0NJ07"/>
<keyword evidence="3" id="KW-1185">Reference proteome</keyword>
<organism evidence="2 3">
    <name type="scientific">Ajellomyces capsulatus (strain G186AR / H82 / ATCC MYA-2454 / RMSCC 2432)</name>
    <name type="common">Darling's disease fungus</name>
    <name type="synonym">Histoplasma capsulatum</name>
    <dbReference type="NCBI Taxonomy" id="447093"/>
    <lineage>
        <taxon>Eukaryota</taxon>
        <taxon>Fungi</taxon>
        <taxon>Dikarya</taxon>
        <taxon>Ascomycota</taxon>
        <taxon>Pezizomycotina</taxon>
        <taxon>Eurotiomycetes</taxon>
        <taxon>Eurotiomycetidae</taxon>
        <taxon>Onygenales</taxon>
        <taxon>Ajellomycetaceae</taxon>
        <taxon>Histoplasma</taxon>
    </lineage>
</organism>
<dbReference type="RefSeq" id="XP_045288329.1">
    <property type="nucleotide sequence ID" value="XM_045430186.1"/>
</dbReference>
<dbReference type="GeneID" id="69036153"/>
<proteinExistence type="predicted"/>
<evidence type="ECO:0000256" key="1">
    <source>
        <dbReference type="SAM" id="MobiDB-lite"/>
    </source>
</evidence>